<protein>
    <submittedName>
        <fullName evidence="1">Uncharacterized protein</fullName>
    </submittedName>
</protein>
<proteinExistence type="predicted"/>
<accession>A0A4Q9M0E3</accession>
<evidence type="ECO:0000313" key="1">
    <source>
        <dbReference type="EMBL" id="TBU13661.1"/>
    </source>
</evidence>
<dbReference type="Proteomes" id="UP000292282">
    <property type="component" value="Unassembled WGS sequence"/>
</dbReference>
<dbReference type="AlphaFoldDB" id="A0A4Q9M0E3"/>
<comment type="caution">
    <text evidence="1">The sequence shown here is derived from an EMBL/GenBank/DDBJ whole genome shotgun (WGS) entry which is preliminary data.</text>
</comment>
<reference evidence="1 2" key="1">
    <citation type="submission" date="2017-12" db="EMBL/GenBank/DDBJ databases">
        <authorList>
            <person name="Pombert J.-F."/>
            <person name="Haag K.L."/>
            <person name="Ebert D."/>
        </authorList>
    </citation>
    <scope>NUCLEOTIDE SEQUENCE [LARGE SCALE GENOMIC DNA]</scope>
    <source>
        <strain evidence="1">IL-G-3</strain>
    </source>
</reference>
<gene>
    <name evidence="1" type="ORF">CWI38_0368p0010</name>
</gene>
<keyword evidence="2" id="KW-1185">Reference proteome</keyword>
<dbReference type="EMBL" id="PITK01000368">
    <property type="protein sequence ID" value="TBU13661.1"/>
    <property type="molecule type" value="Genomic_DNA"/>
</dbReference>
<name>A0A4Q9M0E3_9MICR</name>
<sequence>MPCHDYTKRYNNLYDAYIYSYRSDIILSFQNEFGPKQYEVLENLLGIIYKCTVEIVPYGINWNGIDREISKKVPGIIERGVWPGKKDFYEQLKSKKIGHKQVNLKNIFALILEGCLLRPELLIYFGVTSD</sequence>
<organism evidence="1 2">
    <name type="scientific">Hamiltosporidium tvaerminnensis</name>
    <dbReference type="NCBI Taxonomy" id="1176355"/>
    <lineage>
        <taxon>Eukaryota</taxon>
        <taxon>Fungi</taxon>
        <taxon>Fungi incertae sedis</taxon>
        <taxon>Microsporidia</taxon>
        <taxon>Dubosqiidae</taxon>
        <taxon>Hamiltosporidium</taxon>
    </lineage>
</organism>
<dbReference type="VEuPathDB" id="MicrosporidiaDB:CWI38_0368p0010"/>
<evidence type="ECO:0000313" key="2">
    <source>
        <dbReference type="Proteomes" id="UP000292282"/>
    </source>
</evidence>